<dbReference type="PANTHER" id="PTHR12313">
    <property type="entry name" value="E3 UBIQUITIN-PROTEIN LIGASE RNF5-RELATED"/>
    <property type="match status" value="1"/>
</dbReference>
<dbReference type="SMART" id="SM00184">
    <property type="entry name" value="RING"/>
    <property type="match status" value="1"/>
</dbReference>
<dbReference type="RefSeq" id="XP_022764058.1">
    <property type="nucleotide sequence ID" value="XM_022908323.1"/>
</dbReference>
<evidence type="ECO:0000256" key="4">
    <source>
        <dbReference type="ARBA" id="ARBA00022679"/>
    </source>
</evidence>
<protein>
    <recommendedName>
        <fullName evidence="11">E3 ubiquitin-protein ligase RMA</fullName>
        <ecNumber evidence="11">2.3.2.27</ecNumber>
    </recommendedName>
    <alternativeName>
        <fullName evidence="11">Protein RING membrane-anchor</fullName>
    </alternativeName>
    <alternativeName>
        <fullName evidence="11">RING-type E3 ubiquitin transferase RMA</fullName>
    </alternativeName>
</protein>
<evidence type="ECO:0000313" key="16">
    <source>
        <dbReference type="RefSeq" id="XP_022764058.1"/>
    </source>
</evidence>
<dbReference type="GO" id="GO:0006511">
    <property type="term" value="P:ubiquitin-dependent protein catabolic process"/>
    <property type="evidence" value="ECO:0007669"/>
    <property type="project" value="UniProtKB-UniRule"/>
</dbReference>
<dbReference type="Pfam" id="PF00097">
    <property type="entry name" value="zf-C3HC4"/>
    <property type="match status" value="1"/>
</dbReference>
<reference evidence="14 15" key="1">
    <citation type="submission" date="2025-04" db="UniProtKB">
        <authorList>
            <consortium name="RefSeq"/>
        </authorList>
    </citation>
    <scope>IDENTIFICATION</scope>
    <source>
        <tissue evidence="14 15">Fruit stalk</tissue>
    </source>
</reference>
<evidence type="ECO:0000313" key="13">
    <source>
        <dbReference type="Proteomes" id="UP000515121"/>
    </source>
</evidence>
<dbReference type="Proteomes" id="UP000515121">
    <property type="component" value="Unplaced"/>
</dbReference>
<dbReference type="GO" id="GO:0016567">
    <property type="term" value="P:protein ubiquitination"/>
    <property type="evidence" value="ECO:0007669"/>
    <property type="project" value="UniProtKB-UniPathway"/>
</dbReference>
<dbReference type="RefSeq" id="XP_022764059.1">
    <property type="nucleotide sequence ID" value="XM_022908324.1"/>
</dbReference>
<dbReference type="RefSeq" id="XP_022764056.1">
    <property type="nucleotide sequence ID" value="XM_022908321.1"/>
</dbReference>
<proteinExistence type="predicted"/>
<evidence type="ECO:0000313" key="17">
    <source>
        <dbReference type="RefSeq" id="XP_022764059.1"/>
    </source>
</evidence>
<dbReference type="UniPathway" id="UPA00143"/>
<evidence type="ECO:0000256" key="2">
    <source>
        <dbReference type="ARBA" id="ARBA00004308"/>
    </source>
</evidence>
<dbReference type="AlphaFoldDB" id="A0A6P6AGZ0"/>
<keyword evidence="6 10" id="KW-0863">Zinc-finger</keyword>
<dbReference type="PROSITE" id="PS50089">
    <property type="entry name" value="ZF_RING_2"/>
    <property type="match status" value="1"/>
</dbReference>
<evidence type="ECO:0000256" key="8">
    <source>
        <dbReference type="ARBA" id="ARBA00022833"/>
    </source>
</evidence>
<comment type="catalytic activity">
    <reaction evidence="1 11">
        <text>S-ubiquitinyl-[E2 ubiquitin-conjugating enzyme]-L-cysteine + [acceptor protein]-L-lysine = [E2 ubiquitin-conjugating enzyme]-L-cysteine + N(6)-ubiquitinyl-[acceptor protein]-L-lysine.</text>
        <dbReference type="EC" id="2.3.2.27"/>
    </reaction>
</comment>
<keyword evidence="11" id="KW-1133">Transmembrane helix</keyword>
<keyword evidence="4 11" id="KW-0808">Transferase</keyword>
<dbReference type="GO" id="GO:0061630">
    <property type="term" value="F:ubiquitin protein ligase activity"/>
    <property type="evidence" value="ECO:0007669"/>
    <property type="project" value="UniProtKB-UniRule"/>
</dbReference>
<evidence type="ECO:0000256" key="9">
    <source>
        <dbReference type="ARBA" id="ARBA00023136"/>
    </source>
</evidence>
<dbReference type="RefSeq" id="XP_022764055.1">
    <property type="nucleotide sequence ID" value="XM_022908320.1"/>
</dbReference>
<evidence type="ECO:0000259" key="12">
    <source>
        <dbReference type="PROSITE" id="PS50089"/>
    </source>
</evidence>
<feature type="transmembrane region" description="Helical" evidence="11">
    <location>
        <begin position="234"/>
        <end position="252"/>
    </location>
</feature>
<organism evidence="13 16">
    <name type="scientific">Durio zibethinus</name>
    <name type="common">Durian</name>
    <dbReference type="NCBI Taxonomy" id="66656"/>
    <lineage>
        <taxon>Eukaryota</taxon>
        <taxon>Viridiplantae</taxon>
        <taxon>Streptophyta</taxon>
        <taxon>Embryophyta</taxon>
        <taxon>Tracheophyta</taxon>
        <taxon>Spermatophyta</taxon>
        <taxon>Magnoliopsida</taxon>
        <taxon>eudicotyledons</taxon>
        <taxon>Gunneridae</taxon>
        <taxon>Pentapetalae</taxon>
        <taxon>rosids</taxon>
        <taxon>malvids</taxon>
        <taxon>Malvales</taxon>
        <taxon>Malvaceae</taxon>
        <taxon>Helicteroideae</taxon>
        <taxon>Durio</taxon>
    </lineage>
</organism>
<keyword evidence="11" id="KW-0812">Transmembrane</keyword>
<dbReference type="InterPro" id="IPR013083">
    <property type="entry name" value="Znf_RING/FYVE/PHD"/>
</dbReference>
<dbReference type="PROSITE" id="PS00518">
    <property type="entry name" value="ZF_RING_1"/>
    <property type="match status" value="1"/>
</dbReference>
<keyword evidence="5 11" id="KW-0479">Metal-binding</keyword>
<accession>A0A6P6AGZ0</accession>
<evidence type="ECO:0000313" key="15">
    <source>
        <dbReference type="RefSeq" id="XP_022764056.1"/>
    </source>
</evidence>
<evidence type="ECO:0000256" key="11">
    <source>
        <dbReference type="RuleBase" id="RU369090"/>
    </source>
</evidence>
<dbReference type="GO" id="GO:0008270">
    <property type="term" value="F:zinc ion binding"/>
    <property type="evidence" value="ECO:0007669"/>
    <property type="project" value="UniProtKB-KW"/>
</dbReference>
<dbReference type="OrthoDB" id="6270329at2759"/>
<evidence type="ECO:0000256" key="5">
    <source>
        <dbReference type="ARBA" id="ARBA00022723"/>
    </source>
</evidence>
<keyword evidence="13" id="KW-1185">Reference proteome</keyword>
<evidence type="ECO:0000256" key="1">
    <source>
        <dbReference type="ARBA" id="ARBA00000900"/>
    </source>
</evidence>
<dbReference type="GeneID" id="111309285"/>
<gene>
    <name evidence="14 15 16 17" type="primary">LOC111309285</name>
</gene>
<dbReference type="InterPro" id="IPR001841">
    <property type="entry name" value="Znf_RING"/>
</dbReference>
<dbReference type="Gene3D" id="3.30.40.10">
    <property type="entry name" value="Zinc/RING finger domain, C3HC4 (zinc finger)"/>
    <property type="match status" value="1"/>
</dbReference>
<feature type="domain" description="RING-type" evidence="12">
    <location>
        <begin position="46"/>
        <end position="95"/>
    </location>
</feature>
<keyword evidence="11" id="KW-0256">Endoplasmic reticulum</keyword>
<dbReference type="InterPro" id="IPR018957">
    <property type="entry name" value="Znf_C3HC4_RING-type"/>
</dbReference>
<dbReference type="FunFam" id="3.30.40.10:FF:000778">
    <property type="entry name" value="E3 ubiquitin-protein ligase RMA1H1 isoform A"/>
    <property type="match status" value="1"/>
</dbReference>
<keyword evidence="7 11" id="KW-0833">Ubl conjugation pathway</keyword>
<evidence type="ECO:0000313" key="14">
    <source>
        <dbReference type="RefSeq" id="XP_022764055.1"/>
    </source>
</evidence>
<evidence type="ECO:0000256" key="3">
    <source>
        <dbReference type="ARBA" id="ARBA00004906"/>
    </source>
</evidence>
<evidence type="ECO:0000256" key="10">
    <source>
        <dbReference type="PROSITE-ProRule" id="PRU00175"/>
    </source>
</evidence>
<dbReference type="GO" id="GO:0005789">
    <property type="term" value="C:endoplasmic reticulum membrane"/>
    <property type="evidence" value="ECO:0007669"/>
    <property type="project" value="UniProtKB-SubCell"/>
</dbReference>
<dbReference type="InterPro" id="IPR017907">
    <property type="entry name" value="Znf_RING_CS"/>
</dbReference>
<dbReference type="KEGG" id="dzi:111309285"/>
<comment type="pathway">
    <text evidence="3 11">Protein modification; protein ubiquitination.</text>
</comment>
<evidence type="ECO:0000256" key="7">
    <source>
        <dbReference type="ARBA" id="ARBA00022786"/>
    </source>
</evidence>
<comment type="subcellular location">
    <subcellularLocation>
        <location evidence="2">Endomembrane system</location>
    </subcellularLocation>
    <subcellularLocation>
        <location evidence="11">Endoplasmic reticulum membrane</location>
        <topology evidence="11">Single-pass type IV membrane protein</topology>
    </subcellularLocation>
</comment>
<evidence type="ECO:0000256" key="6">
    <source>
        <dbReference type="ARBA" id="ARBA00022771"/>
    </source>
</evidence>
<dbReference type="EC" id="2.3.2.27" evidence="11"/>
<dbReference type="InterPro" id="IPR045103">
    <property type="entry name" value="RNF5/RNF185-like"/>
</dbReference>
<comment type="domain">
    <text evidence="11">The RING-type zinc finger domain is responsible for E3 ligase activity.</text>
</comment>
<sequence length="253" mass="28095">MAFEQYFEEAVAHNPVCEGKNFLEKCNNPPDAVSDSDNNPSGGFDCNICLDSVQDPVVTLCGHLYCWPCIYKWLHYQTISTENQGQKQQHCPVCKSEVSHTTLVPLYGGGLTNKASRGKTPQFDIVIPKRPLAPTCGVGTVRSPNTSGSQQFPLQLHHGGHSYQPQIYYPQQGGYPASPMIINVLDPVSRTFGDMVYTGVFGNSINLYTYPNSYNLVGSTSPRIRRHVMQADKSLSRISFFLFCCIVLCLLLF</sequence>
<dbReference type="SUPFAM" id="SSF57850">
    <property type="entry name" value="RING/U-box"/>
    <property type="match status" value="1"/>
</dbReference>
<name>A0A6P6AGZ0_DURZI</name>
<comment type="function">
    <text evidence="11">E3 ubiquitin-protein ligase.</text>
</comment>
<keyword evidence="9 11" id="KW-0472">Membrane</keyword>
<keyword evidence="8 11" id="KW-0862">Zinc</keyword>